<dbReference type="Proteomes" id="UP000239209">
    <property type="component" value="Unassembled WGS sequence"/>
</dbReference>
<gene>
    <name evidence="1" type="ORF">CLV70_106246</name>
</gene>
<protein>
    <submittedName>
        <fullName evidence="1">Uncharacterized protein</fullName>
    </submittedName>
</protein>
<reference evidence="1 2" key="1">
    <citation type="submission" date="2018-03" db="EMBL/GenBank/DDBJ databases">
        <title>Genomic Encyclopedia of Archaeal and Bacterial Type Strains, Phase II (KMG-II): from individual species to whole genera.</title>
        <authorList>
            <person name="Goeker M."/>
        </authorList>
    </citation>
    <scope>NUCLEOTIDE SEQUENCE [LARGE SCALE GENOMIC DNA]</scope>
    <source>
        <strain evidence="1 2">DSM 45348</strain>
    </source>
</reference>
<dbReference type="InterPro" id="IPR038646">
    <property type="entry name" value="Atu4866-like_sf"/>
</dbReference>
<evidence type="ECO:0000313" key="2">
    <source>
        <dbReference type="Proteomes" id="UP000239209"/>
    </source>
</evidence>
<evidence type="ECO:0000313" key="1">
    <source>
        <dbReference type="EMBL" id="PRY29525.1"/>
    </source>
</evidence>
<dbReference type="RefSeq" id="WP_106127165.1">
    <property type="nucleotide sequence ID" value="NZ_PVZG01000006.1"/>
</dbReference>
<dbReference type="AlphaFoldDB" id="A0A2T0S805"/>
<accession>A0A2T0S805</accession>
<organism evidence="1 2">
    <name type="scientific">Pseudosporangium ferrugineum</name>
    <dbReference type="NCBI Taxonomy" id="439699"/>
    <lineage>
        <taxon>Bacteria</taxon>
        <taxon>Bacillati</taxon>
        <taxon>Actinomycetota</taxon>
        <taxon>Actinomycetes</taxon>
        <taxon>Micromonosporales</taxon>
        <taxon>Micromonosporaceae</taxon>
        <taxon>Pseudosporangium</taxon>
    </lineage>
</organism>
<dbReference type="EMBL" id="PVZG01000006">
    <property type="protein sequence ID" value="PRY29525.1"/>
    <property type="molecule type" value="Genomic_DNA"/>
</dbReference>
<sequence length="114" mass="12331">MRTDRVDATIFSTASLLTLAFGGAEDFSAGLPPRPDGPPEGFAGFWRTADGGVRLYLAEDWSYEGTVAGRRRGARGTYHRDADGIVLRDESGLRTRIMPAGDGLEMAGHQLFRA</sequence>
<name>A0A2T0S805_9ACTN</name>
<keyword evidence="2" id="KW-1185">Reference proteome</keyword>
<comment type="caution">
    <text evidence="1">The sequence shown here is derived from an EMBL/GenBank/DDBJ whole genome shotgun (WGS) entry which is preliminary data.</text>
</comment>
<proteinExistence type="predicted"/>
<dbReference type="Gene3D" id="2.40.128.290">
    <property type="entry name" value="Uncharacterised protein Atu4866, PF11512"/>
    <property type="match status" value="1"/>
</dbReference>
<dbReference type="OrthoDB" id="3295826at2"/>